<evidence type="ECO:0000313" key="1">
    <source>
        <dbReference type="EMBL" id="MPM52396.1"/>
    </source>
</evidence>
<proteinExistence type="predicted"/>
<dbReference type="EMBL" id="VSSQ01013843">
    <property type="protein sequence ID" value="MPM52396.1"/>
    <property type="molecule type" value="Genomic_DNA"/>
</dbReference>
<name>A0A645AHI1_9ZZZZ</name>
<dbReference type="AlphaFoldDB" id="A0A645AHI1"/>
<protein>
    <submittedName>
        <fullName evidence="1">Uncharacterized protein</fullName>
    </submittedName>
</protein>
<sequence>MGGRVLVKKPRQNGPQGRHLRIHPAQALDHPPLPVQEDQVGVAAHGLQHQRPPSRLAEIVRDVQLQLHQTLQPRLSQRRHPRTHQMLSQKHTEHGRLRGIVPKLAGQMDAGIAGSGVQQQAQSAPQQQNDLISGGLLHLVDAHTQKLRAQLFRHRL</sequence>
<organism evidence="1">
    <name type="scientific">bioreactor metagenome</name>
    <dbReference type="NCBI Taxonomy" id="1076179"/>
    <lineage>
        <taxon>unclassified sequences</taxon>
        <taxon>metagenomes</taxon>
        <taxon>ecological metagenomes</taxon>
    </lineage>
</organism>
<reference evidence="1" key="1">
    <citation type="submission" date="2019-08" db="EMBL/GenBank/DDBJ databases">
        <authorList>
            <person name="Kucharzyk K."/>
            <person name="Murdoch R.W."/>
            <person name="Higgins S."/>
            <person name="Loffler F."/>
        </authorList>
    </citation>
    <scope>NUCLEOTIDE SEQUENCE</scope>
</reference>
<gene>
    <name evidence="1" type="ORF">SDC9_99155</name>
</gene>
<comment type="caution">
    <text evidence="1">The sequence shown here is derived from an EMBL/GenBank/DDBJ whole genome shotgun (WGS) entry which is preliminary data.</text>
</comment>
<accession>A0A645AHI1</accession>